<proteinExistence type="predicted"/>
<dbReference type="InterPro" id="IPR052860">
    <property type="entry name" value="NRL-GPCR1"/>
</dbReference>
<dbReference type="Proteomes" id="UP001432027">
    <property type="component" value="Unassembled WGS sequence"/>
</dbReference>
<accession>A0AAV5TWM6</accession>
<feature type="transmembrane region" description="Helical" evidence="1">
    <location>
        <begin position="143"/>
        <end position="162"/>
    </location>
</feature>
<evidence type="ECO:0000313" key="3">
    <source>
        <dbReference type="Proteomes" id="UP001432027"/>
    </source>
</evidence>
<feature type="transmembrane region" description="Helical" evidence="1">
    <location>
        <begin position="168"/>
        <end position="188"/>
    </location>
</feature>
<dbReference type="PANTHER" id="PTHR47521">
    <property type="entry name" value="SERPENTINE RECEPTOR, CLASS E (EPSILON)-RELATED"/>
    <property type="match status" value="1"/>
</dbReference>
<keyword evidence="3" id="KW-1185">Reference proteome</keyword>
<comment type="caution">
    <text evidence="2">The sequence shown here is derived from an EMBL/GenBank/DDBJ whole genome shotgun (WGS) entry which is preliminary data.</text>
</comment>
<sequence length="251" mass="28266">MRFPIILRFSSSVIMHDFFNTHPVLPSIIIFSNVFAFLPIAFMICLVQKTPLHGNCRYLFNAWLGGYFGLFIVNISLACVALTDDNGFLTRSIRSPPHRELLYGLCSSGTLYCSMAEIALAVERIYSTIDPEQYHQSPLAISTLVPLTIFMIDLSILMGRLAYECNEFVLIGTFVLVCDILTVVTNTLSVNYNRKRFKVAFDNLNAKYQAKEAFQLSAAMQPVYIAIFCVKCVIVTSAVIMLEMDDPYFNG</sequence>
<organism evidence="2 3">
    <name type="scientific">Pristionchus entomophagus</name>
    <dbReference type="NCBI Taxonomy" id="358040"/>
    <lineage>
        <taxon>Eukaryota</taxon>
        <taxon>Metazoa</taxon>
        <taxon>Ecdysozoa</taxon>
        <taxon>Nematoda</taxon>
        <taxon>Chromadorea</taxon>
        <taxon>Rhabditida</taxon>
        <taxon>Rhabditina</taxon>
        <taxon>Diplogasteromorpha</taxon>
        <taxon>Diplogasteroidea</taxon>
        <taxon>Neodiplogasteridae</taxon>
        <taxon>Pristionchus</taxon>
    </lineage>
</organism>
<keyword evidence="1" id="KW-0472">Membrane</keyword>
<evidence type="ECO:0000313" key="2">
    <source>
        <dbReference type="EMBL" id="GMS98866.1"/>
    </source>
</evidence>
<keyword evidence="1" id="KW-0812">Transmembrane</keyword>
<dbReference type="AlphaFoldDB" id="A0AAV5TWM6"/>
<feature type="transmembrane region" description="Helical" evidence="1">
    <location>
        <begin position="101"/>
        <end position="122"/>
    </location>
</feature>
<evidence type="ECO:0000256" key="1">
    <source>
        <dbReference type="SAM" id="Phobius"/>
    </source>
</evidence>
<feature type="non-terminal residue" evidence="2">
    <location>
        <position position="251"/>
    </location>
</feature>
<feature type="transmembrane region" description="Helical" evidence="1">
    <location>
        <begin position="24"/>
        <end position="46"/>
    </location>
</feature>
<feature type="transmembrane region" description="Helical" evidence="1">
    <location>
        <begin position="58"/>
        <end position="81"/>
    </location>
</feature>
<protein>
    <recommendedName>
        <fullName evidence="4">G protein-coupled receptor</fullName>
    </recommendedName>
</protein>
<evidence type="ECO:0008006" key="4">
    <source>
        <dbReference type="Google" id="ProtNLM"/>
    </source>
</evidence>
<name>A0AAV5TWM6_9BILA</name>
<dbReference type="PANTHER" id="PTHR47521:SF18">
    <property type="entry name" value="G PROTEIN-COUPLED RECEPTOR-RELATED"/>
    <property type="match status" value="1"/>
</dbReference>
<gene>
    <name evidence="2" type="ORF">PENTCL1PPCAC_21041</name>
</gene>
<reference evidence="2" key="1">
    <citation type="submission" date="2023-10" db="EMBL/GenBank/DDBJ databases">
        <title>Genome assembly of Pristionchus species.</title>
        <authorList>
            <person name="Yoshida K."/>
            <person name="Sommer R.J."/>
        </authorList>
    </citation>
    <scope>NUCLEOTIDE SEQUENCE</scope>
    <source>
        <strain evidence="2">RS0144</strain>
    </source>
</reference>
<feature type="transmembrane region" description="Helical" evidence="1">
    <location>
        <begin position="223"/>
        <end position="242"/>
    </location>
</feature>
<dbReference type="EMBL" id="BTSX01000005">
    <property type="protein sequence ID" value="GMS98866.1"/>
    <property type="molecule type" value="Genomic_DNA"/>
</dbReference>
<keyword evidence="1" id="KW-1133">Transmembrane helix</keyword>